<evidence type="ECO:0000313" key="5">
    <source>
        <dbReference type="Proteomes" id="UP001152649"/>
    </source>
</evidence>
<evidence type="ECO:0000313" key="4">
    <source>
        <dbReference type="EMBL" id="CAG8366051.1"/>
    </source>
</evidence>
<keyword evidence="2" id="KW-0521">NADP</keyword>
<gene>
    <name evidence="4" type="ORF">PSALAMII_LOCUS4257</name>
</gene>
<evidence type="ECO:0000256" key="3">
    <source>
        <dbReference type="ARBA" id="ARBA00023002"/>
    </source>
</evidence>
<dbReference type="InterPro" id="IPR002347">
    <property type="entry name" value="SDR_fam"/>
</dbReference>
<comment type="caution">
    <text evidence="4">The sequence shown here is derived from an EMBL/GenBank/DDBJ whole genome shotgun (WGS) entry which is preliminary data.</text>
</comment>
<dbReference type="Gene3D" id="3.40.50.720">
    <property type="entry name" value="NAD(P)-binding Rossmann-like Domain"/>
    <property type="match status" value="1"/>
</dbReference>
<dbReference type="PANTHER" id="PTHR24320:SF282">
    <property type="entry name" value="WW DOMAIN-CONTAINING OXIDOREDUCTASE"/>
    <property type="match status" value="1"/>
</dbReference>
<organism evidence="4 5">
    <name type="scientific">Penicillium salamii</name>
    <dbReference type="NCBI Taxonomy" id="1612424"/>
    <lineage>
        <taxon>Eukaryota</taxon>
        <taxon>Fungi</taxon>
        <taxon>Dikarya</taxon>
        <taxon>Ascomycota</taxon>
        <taxon>Pezizomycotina</taxon>
        <taxon>Eurotiomycetes</taxon>
        <taxon>Eurotiomycetidae</taxon>
        <taxon>Eurotiales</taxon>
        <taxon>Aspergillaceae</taxon>
        <taxon>Penicillium</taxon>
    </lineage>
</organism>
<reference evidence="4" key="1">
    <citation type="submission" date="2021-07" db="EMBL/GenBank/DDBJ databases">
        <authorList>
            <person name="Branca A.L. A."/>
        </authorList>
    </citation>
    <scope>NUCLEOTIDE SEQUENCE</scope>
</reference>
<sequence>MSCKGTKFNPDKDIPDLSGQVILVTGGNAGLGFETIKELAKHSPAHIYLAARSAEKAVKAIQDMRESDDVTAPISFLPLDLSSFDSVKKAASKFNQEESRLDILINNAGIMMTAEGLTQEGYETQFGTNVMGHALLVQLLLPILTRTAAINPETRVVTLSSASESMAPKDIYQFDELKTTMANRNTTARYCISKIGNLHYSAAMSKHFGPVKFICVHPGMVATNLHHESSGLFLRMFLFSAIFFATPPDKGCHSQLWASVSPDAKNGEFYGPVGKTGSGSKLSQNQELAQGLFEWIQREIEPHV</sequence>
<dbReference type="OrthoDB" id="191139at2759"/>
<name>A0A9W4NH47_9EURO</name>
<protein>
    <recommendedName>
        <fullName evidence="6">NAD(P)-binding protein</fullName>
    </recommendedName>
</protein>
<dbReference type="Proteomes" id="UP001152649">
    <property type="component" value="Unassembled WGS sequence"/>
</dbReference>
<dbReference type="AlphaFoldDB" id="A0A9W4NH47"/>
<dbReference type="EMBL" id="CAJVPG010000166">
    <property type="protein sequence ID" value="CAG8366051.1"/>
    <property type="molecule type" value="Genomic_DNA"/>
</dbReference>
<dbReference type="SUPFAM" id="SSF51735">
    <property type="entry name" value="NAD(P)-binding Rossmann-fold domains"/>
    <property type="match status" value="1"/>
</dbReference>
<comment type="similarity">
    <text evidence="1">Belongs to the short-chain dehydrogenases/reductases (SDR) family.</text>
</comment>
<proteinExistence type="inferred from homology"/>
<keyword evidence="5" id="KW-1185">Reference proteome</keyword>
<dbReference type="Pfam" id="PF00106">
    <property type="entry name" value="adh_short"/>
    <property type="match status" value="1"/>
</dbReference>
<evidence type="ECO:0008006" key="6">
    <source>
        <dbReference type="Google" id="ProtNLM"/>
    </source>
</evidence>
<keyword evidence="3" id="KW-0560">Oxidoreductase</keyword>
<evidence type="ECO:0000256" key="1">
    <source>
        <dbReference type="ARBA" id="ARBA00006484"/>
    </source>
</evidence>
<dbReference type="PRINTS" id="PR00081">
    <property type="entry name" value="GDHRDH"/>
</dbReference>
<dbReference type="InterPro" id="IPR036291">
    <property type="entry name" value="NAD(P)-bd_dom_sf"/>
</dbReference>
<accession>A0A9W4NH47</accession>
<dbReference type="GO" id="GO:0016491">
    <property type="term" value="F:oxidoreductase activity"/>
    <property type="evidence" value="ECO:0007669"/>
    <property type="project" value="UniProtKB-KW"/>
</dbReference>
<dbReference type="PANTHER" id="PTHR24320">
    <property type="entry name" value="RETINOL DEHYDROGENASE"/>
    <property type="match status" value="1"/>
</dbReference>
<evidence type="ECO:0000256" key="2">
    <source>
        <dbReference type="ARBA" id="ARBA00022857"/>
    </source>
</evidence>